<dbReference type="InterPro" id="IPR036365">
    <property type="entry name" value="PGBD-like_sf"/>
</dbReference>
<feature type="chain" id="PRO_5039314957" evidence="1">
    <location>
        <begin position="22"/>
        <end position="279"/>
    </location>
</feature>
<comment type="caution">
    <text evidence="2">The sequence shown here is derived from an EMBL/GenBank/DDBJ whole genome shotgun (WGS) entry which is preliminary data.</text>
</comment>
<dbReference type="Proteomes" id="UP000677016">
    <property type="component" value="Unassembled WGS sequence"/>
</dbReference>
<dbReference type="InterPro" id="IPR006311">
    <property type="entry name" value="TAT_signal"/>
</dbReference>
<evidence type="ECO:0000313" key="3">
    <source>
        <dbReference type="Proteomes" id="UP000677016"/>
    </source>
</evidence>
<dbReference type="EMBL" id="JAGSNF010000018">
    <property type="protein sequence ID" value="MBR7744171.1"/>
    <property type="molecule type" value="Genomic_DNA"/>
</dbReference>
<dbReference type="PROSITE" id="PS51318">
    <property type="entry name" value="TAT"/>
    <property type="match status" value="1"/>
</dbReference>
<dbReference type="InterPro" id="IPR036366">
    <property type="entry name" value="PGBDSf"/>
</dbReference>
<keyword evidence="3" id="KW-1185">Reference proteome</keyword>
<accession>A0A941I1C9</accession>
<organism evidence="2 3">
    <name type="scientific">Phycicoccus avicenniae</name>
    <dbReference type="NCBI Taxonomy" id="2828860"/>
    <lineage>
        <taxon>Bacteria</taxon>
        <taxon>Bacillati</taxon>
        <taxon>Actinomycetota</taxon>
        <taxon>Actinomycetes</taxon>
        <taxon>Micrococcales</taxon>
        <taxon>Intrasporangiaceae</taxon>
        <taxon>Phycicoccus</taxon>
    </lineage>
</organism>
<evidence type="ECO:0000256" key="1">
    <source>
        <dbReference type="SAM" id="SignalP"/>
    </source>
</evidence>
<gene>
    <name evidence="2" type="ORF">KC207_12825</name>
</gene>
<evidence type="ECO:0000313" key="2">
    <source>
        <dbReference type="EMBL" id="MBR7744171.1"/>
    </source>
</evidence>
<keyword evidence="1" id="KW-0732">Signal</keyword>
<dbReference type="RefSeq" id="WP_211603596.1">
    <property type="nucleotide sequence ID" value="NZ_JAGSNF010000018.1"/>
</dbReference>
<dbReference type="SUPFAM" id="SSF47090">
    <property type="entry name" value="PGBD-like"/>
    <property type="match status" value="1"/>
</dbReference>
<reference evidence="2" key="1">
    <citation type="submission" date="2021-04" db="EMBL/GenBank/DDBJ databases">
        <title>Phycicoccus avicenniae sp. nov., a novel endophytic actinomycetes isolated from branch of Avicennia mariana.</title>
        <authorList>
            <person name="Tuo L."/>
        </authorList>
    </citation>
    <scope>NUCLEOTIDE SEQUENCE</scope>
    <source>
        <strain evidence="2">BSK3Z-2</strain>
    </source>
</reference>
<sequence>MQTSRRRVVAAALLAPAAGLATGGGTQVARAAADTVDMEALVLAAQIDPRRAGTDLTPGAGASVRLVERALRAEGRLERVYVDGHFGTKTVGAYAAWQRSLGYSGLAANGLPGSTSLTRLGEGRWSVVRPLSPGGKVAWRGVTVNTRTRAMCLEAERRAGRTFLVEQGSYNVGGDPTSAGTHDGGGALDLDAEALSDGQRTVAVRSLREVGFAAWLRSPAQGDWPWHIHAVAMSDTDLSSAAQHQVGDYVLGRNGLANRGPDDGPRIPIHTWEEYRRAR</sequence>
<name>A0A941I1C9_9MICO</name>
<protein>
    <submittedName>
        <fullName evidence="2">Peptidoglycan-binding protein</fullName>
    </submittedName>
</protein>
<proteinExistence type="predicted"/>
<dbReference type="Gene3D" id="1.10.101.10">
    <property type="entry name" value="PGBD-like superfamily/PGBD"/>
    <property type="match status" value="1"/>
</dbReference>
<dbReference type="AlphaFoldDB" id="A0A941I1C9"/>
<feature type="signal peptide" evidence="1">
    <location>
        <begin position="1"/>
        <end position="21"/>
    </location>
</feature>